<dbReference type="Proteomes" id="UP000539642">
    <property type="component" value="Unassembled WGS sequence"/>
</dbReference>
<keyword evidence="4" id="KW-1003">Cell membrane</keyword>
<evidence type="ECO:0000313" key="15">
    <source>
        <dbReference type="EMBL" id="MBB5348841.1"/>
    </source>
</evidence>
<keyword evidence="16" id="KW-1185">Reference proteome</keyword>
<organism evidence="15 16">
    <name type="scientific">Desulfoprunum benzoelyticum</name>
    <dbReference type="NCBI Taxonomy" id="1506996"/>
    <lineage>
        <taxon>Bacteria</taxon>
        <taxon>Pseudomonadati</taxon>
        <taxon>Thermodesulfobacteriota</taxon>
        <taxon>Desulfobulbia</taxon>
        <taxon>Desulfobulbales</taxon>
        <taxon>Desulfobulbaceae</taxon>
        <taxon>Desulfoprunum</taxon>
    </lineage>
</organism>
<keyword evidence="7 14" id="KW-1133">Transmembrane helix</keyword>
<evidence type="ECO:0000256" key="3">
    <source>
        <dbReference type="ARBA" id="ARBA00012292"/>
    </source>
</evidence>
<evidence type="ECO:0000256" key="6">
    <source>
        <dbReference type="ARBA" id="ARBA00022692"/>
    </source>
</evidence>
<evidence type="ECO:0000256" key="7">
    <source>
        <dbReference type="ARBA" id="ARBA00022989"/>
    </source>
</evidence>
<dbReference type="InterPro" id="IPR044878">
    <property type="entry name" value="UbiA_sf"/>
</dbReference>
<feature type="transmembrane region" description="Helical" evidence="14">
    <location>
        <begin position="50"/>
        <end position="70"/>
    </location>
</feature>
<evidence type="ECO:0000256" key="5">
    <source>
        <dbReference type="ARBA" id="ARBA00022679"/>
    </source>
</evidence>
<evidence type="ECO:0000256" key="4">
    <source>
        <dbReference type="ARBA" id="ARBA00022475"/>
    </source>
</evidence>
<feature type="transmembrane region" description="Helical" evidence="14">
    <location>
        <begin position="274"/>
        <end position="297"/>
    </location>
</feature>
<comment type="catalytic activity">
    <reaction evidence="13">
        <text>heme b + (2E,6E)-farnesyl diphosphate + H2O = Fe(II)-heme o + diphosphate</text>
        <dbReference type="Rhea" id="RHEA:28070"/>
        <dbReference type="ChEBI" id="CHEBI:15377"/>
        <dbReference type="ChEBI" id="CHEBI:33019"/>
        <dbReference type="ChEBI" id="CHEBI:60344"/>
        <dbReference type="ChEBI" id="CHEBI:60530"/>
        <dbReference type="ChEBI" id="CHEBI:175763"/>
        <dbReference type="EC" id="2.5.1.141"/>
    </reaction>
</comment>
<keyword evidence="8" id="KW-0350">Heme biosynthesis</keyword>
<dbReference type="PANTHER" id="PTHR43448">
    <property type="entry name" value="PROTOHEME IX FARNESYLTRANSFERASE, MITOCHONDRIAL"/>
    <property type="match status" value="1"/>
</dbReference>
<feature type="transmembrane region" description="Helical" evidence="14">
    <location>
        <begin position="243"/>
        <end position="262"/>
    </location>
</feature>
<feature type="transmembrane region" description="Helical" evidence="14">
    <location>
        <begin position="219"/>
        <end position="237"/>
    </location>
</feature>
<keyword evidence="6 14" id="KW-0812">Transmembrane</keyword>
<comment type="subcellular location">
    <subcellularLocation>
        <location evidence="1">Cell membrane</location>
        <topology evidence="1">Multi-pass membrane protein</topology>
    </subcellularLocation>
</comment>
<keyword evidence="5 15" id="KW-0808">Transferase</keyword>
<evidence type="ECO:0000256" key="13">
    <source>
        <dbReference type="ARBA" id="ARBA00047690"/>
    </source>
</evidence>
<keyword evidence="9 14" id="KW-0472">Membrane</keyword>
<dbReference type="RefSeq" id="WP_183351664.1">
    <property type="nucleotide sequence ID" value="NZ_JACHEO010000016.1"/>
</dbReference>
<dbReference type="Gene3D" id="1.10.357.140">
    <property type="entry name" value="UbiA prenyltransferase"/>
    <property type="match status" value="1"/>
</dbReference>
<evidence type="ECO:0000256" key="2">
    <source>
        <dbReference type="ARBA" id="ARBA00004919"/>
    </source>
</evidence>
<dbReference type="InterPro" id="IPR006369">
    <property type="entry name" value="Protohaem_IX_farnesylTrfase"/>
</dbReference>
<comment type="pathway">
    <text evidence="2">Porphyrin-containing compound metabolism; heme O biosynthesis; heme O from protoheme: step 1/1.</text>
</comment>
<evidence type="ECO:0000256" key="10">
    <source>
        <dbReference type="ARBA" id="ARBA00030253"/>
    </source>
</evidence>
<feature type="transmembrane region" description="Helical" evidence="14">
    <location>
        <begin position="26"/>
        <end position="44"/>
    </location>
</feature>
<proteinExistence type="predicted"/>
<dbReference type="EC" id="2.5.1.141" evidence="3"/>
<evidence type="ECO:0000256" key="9">
    <source>
        <dbReference type="ARBA" id="ARBA00023136"/>
    </source>
</evidence>
<feature type="transmembrane region" description="Helical" evidence="14">
    <location>
        <begin position="118"/>
        <end position="136"/>
    </location>
</feature>
<accession>A0A840V754</accession>
<sequence>MSTASVGRTSSAIPVRLGARWRLAKGGLSLMLGLTSLFGFLLASPPVPSSLRLGGGVVLLAGGAASLNSLQEWRRDRLLRRTMHRPLPQGELVPAQALRQAVLLIGCGLLLLSTCPGPLPVSLGLLAVVLYNGLYTPLKAATMLALVPGAVCGSLPAVIGWVAGGGSPGSPIAALVMALLVVWQIPHFWLLSLRYYDDYAGGALPHLLRRLSESAVRRLLVPWVAALAAVMLLFTLLPLGIDGVFRDVTFVIAATLVPVFIFQTLRRHPPDYRTLFIFFNLTFFFFILVVCAARISLDPGSGL</sequence>
<dbReference type="Pfam" id="PF01040">
    <property type="entry name" value="UbiA"/>
    <property type="match status" value="1"/>
</dbReference>
<dbReference type="EMBL" id="JACHEO010000016">
    <property type="protein sequence ID" value="MBB5348841.1"/>
    <property type="molecule type" value="Genomic_DNA"/>
</dbReference>
<dbReference type="GO" id="GO:0008495">
    <property type="term" value="F:protoheme IX farnesyltransferase activity"/>
    <property type="evidence" value="ECO:0007669"/>
    <property type="project" value="UniProtKB-EC"/>
</dbReference>
<reference evidence="15 16" key="1">
    <citation type="submission" date="2020-08" db="EMBL/GenBank/DDBJ databases">
        <title>Genomic Encyclopedia of Type Strains, Phase IV (KMG-IV): sequencing the most valuable type-strain genomes for metagenomic binning, comparative biology and taxonomic classification.</title>
        <authorList>
            <person name="Goeker M."/>
        </authorList>
    </citation>
    <scope>NUCLEOTIDE SEQUENCE [LARGE SCALE GENOMIC DNA]</scope>
    <source>
        <strain evidence="15 16">DSM 28570</strain>
    </source>
</reference>
<evidence type="ECO:0000256" key="8">
    <source>
        <dbReference type="ARBA" id="ARBA00023133"/>
    </source>
</evidence>
<dbReference type="AlphaFoldDB" id="A0A840V754"/>
<evidence type="ECO:0000256" key="1">
    <source>
        <dbReference type="ARBA" id="ARBA00004651"/>
    </source>
</evidence>
<evidence type="ECO:0000313" key="16">
    <source>
        <dbReference type="Proteomes" id="UP000539642"/>
    </source>
</evidence>
<feature type="transmembrane region" description="Helical" evidence="14">
    <location>
        <begin position="143"/>
        <end position="164"/>
    </location>
</feature>
<protein>
    <recommendedName>
        <fullName evidence="11">Protoheme IX farnesyltransferase</fullName>
        <ecNumber evidence="3">2.5.1.141</ecNumber>
    </recommendedName>
    <alternativeName>
        <fullName evidence="12">Heme B farnesyltransferase</fullName>
    </alternativeName>
    <alternativeName>
        <fullName evidence="10">Heme O synthase</fullName>
    </alternativeName>
</protein>
<evidence type="ECO:0000256" key="11">
    <source>
        <dbReference type="ARBA" id="ARBA00040810"/>
    </source>
</evidence>
<feature type="transmembrane region" description="Helical" evidence="14">
    <location>
        <begin position="170"/>
        <end position="191"/>
    </location>
</feature>
<dbReference type="GO" id="GO:0005886">
    <property type="term" value="C:plasma membrane"/>
    <property type="evidence" value="ECO:0007669"/>
    <property type="project" value="UniProtKB-SubCell"/>
</dbReference>
<comment type="caution">
    <text evidence="15">The sequence shown here is derived from an EMBL/GenBank/DDBJ whole genome shotgun (WGS) entry which is preliminary data.</text>
</comment>
<gene>
    <name evidence="15" type="ORF">HNQ81_002582</name>
</gene>
<evidence type="ECO:0000256" key="12">
    <source>
        <dbReference type="ARBA" id="ARBA00042475"/>
    </source>
</evidence>
<name>A0A840V754_9BACT</name>
<dbReference type="PANTHER" id="PTHR43448:SF7">
    <property type="entry name" value="4-HYDROXYBENZOATE SOLANESYLTRANSFERASE"/>
    <property type="match status" value="1"/>
</dbReference>
<evidence type="ECO:0000256" key="14">
    <source>
        <dbReference type="SAM" id="Phobius"/>
    </source>
</evidence>
<dbReference type="InterPro" id="IPR000537">
    <property type="entry name" value="UbiA_prenyltransferase"/>
</dbReference>
<dbReference type="GO" id="GO:0006783">
    <property type="term" value="P:heme biosynthetic process"/>
    <property type="evidence" value="ECO:0007669"/>
    <property type="project" value="UniProtKB-KW"/>
</dbReference>